<proteinExistence type="predicted"/>
<evidence type="ECO:0008006" key="3">
    <source>
        <dbReference type="Google" id="ProtNLM"/>
    </source>
</evidence>
<accession>A0A7R6PHP6</accession>
<protein>
    <recommendedName>
        <fullName evidence="3">Peptidase C-terminal archaeal/bacterial domain-containing protein</fullName>
    </recommendedName>
</protein>
<sequence>MKRLCILLFLIFSLFTYSFDVVITDYYDDTFGDYIPESLETINYSNACFYVVSDLGNVTNGESLTLKVTYPDGSESEFNESVDFDGEGIFYKRVDLKGVGNYKVELTFNNETEEKDFTVNPDKSEDPFEPNNFEGNVFYLERGTILSSLISQEDIDYYSLKIDRKTDVKISLDSDIDLSLEVFDEGNLIAQSDSDFEGDESLSLSLERGIYTVKVYSPIKETGDYSLTVKGNFPIYLPLTDFDRSFEKNIVVSNLSDKEGDVEIHFYDADGQEVSNTVEHFKPYETKSFDGSDYYYLKAYSDNLEVNASAYGINGDKNEAIGYEAKILALNNTIVSHIATQTYLYETFSYFSFNDNGTFLNYGSDVLSNSILENSSFLVNFNQFYNDNILTPWGIAESDAEFCGIEMFRLIGGDFFQATALTLTPQVARVFFLPHIDVRYFWWTGISIVNPNNMQANVKLIALDSDGNSVGEADISIEPEGKSVGIVTDYFENDLPETAAAMKIVSDLPVQGLYLFGTKRGDDITEDVFGGLNSSAIYSKKLYFALMPSGDNEWTGIGIFNPNNEGIEVNLKGFDSNGNLIEEKTINLTPLQKYVSLGKDIFDSEGVYRMIAVSDKPICGFYLFGDRDHTYLYGLEAMR</sequence>
<dbReference type="EMBL" id="AP017470">
    <property type="protein sequence ID" value="BBB32814.1"/>
    <property type="molecule type" value="Genomic_DNA"/>
</dbReference>
<gene>
    <name evidence="1" type="ORF">TTHT_1297</name>
</gene>
<organism evidence="1 2">
    <name type="scientific">Thermotomaculum hydrothermale</name>
    <dbReference type="NCBI Taxonomy" id="981385"/>
    <lineage>
        <taxon>Bacteria</taxon>
        <taxon>Pseudomonadati</taxon>
        <taxon>Acidobacteriota</taxon>
        <taxon>Holophagae</taxon>
        <taxon>Thermotomaculales</taxon>
        <taxon>Thermotomaculaceae</taxon>
        <taxon>Thermotomaculum</taxon>
    </lineage>
</organism>
<dbReference type="AlphaFoldDB" id="A0A7R6PHP6"/>
<name>A0A7R6PHP6_9BACT</name>
<dbReference type="RefSeq" id="WP_201327117.1">
    <property type="nucleotide sequence ID" value="NZ_AP017470.1"/>
</dbReference>
<reference evidence="1 2" key="1">
    <citation type="journal article" date="2012" name="Extremophiles">
        <title>Thermotomaculum hydrothermale gen. nov., sp. nov., a novel heterotrophic thermophile within the phylum Acidobacteria from a deep-sea hydrothermal vent chimney in the Southern Okinawa Trough.</title>
        <authorList>
            <person name="Izumi H."/>
            <person name="Nunoura T."/>
            <person name="Miyazaki M."/>
            <person name="Mino S."/>
            <person name="Toki T."/>
            <person name="Takai K."/>
            <person name="Sako Y."/>
            <person name="Sawabe T."/>
            <person name="Nakagawa S."/>
        </authorList>
    </citation>
    <scope>NUCLEOTIDE SEQUENCE [LARGE SCALE GENOMIC DNA]</scope>
    <source>
        <strain evidence="1 2">AC55</strain>
    </source>
</reference>
<dbReference type="Gene3D" id="2.60.120.380">
    <property type="match status" value="1"/>
</dbReference>
<evidence type="ECO:0000313" key="1">
    <source>
        <dbReference type="EMBL" id="BBB32814.1"/>
    </source>
</evidence>
<dbReference type="Proteomes" id="UP000595564">
    <property type="component" value="Chromosome"/>
</dbReference>
<dbReference type="SUPFAM" id="SSF89260">
    <property type="entry name" value="Collagen-binding domain"/>
    <property type="match status" value="1"/>
</dbReference>
<keyword evidence="2" id="KW-1185">Reference proteome</keyword>
<dbReference type="KEGG" id="thyd:TTHT_1297"/>
<evidence type="ECO:0000313" key="2">
    <source>
        <dbReference type="Proteomes" id="UP000595564"/>
    </source>
</evidence>